<comment type="caution">
    <text evidence="2">The sequence shown here is derived from an EMBL/GenBank/DDBJ whole genome shotgun (WGS) entry which is preliminary data.</text>
</comment>
<dbReference type="RefSeq" id="XP_068358365.1">
    <property type="nucleotide sequence ID" value="XM_068505331.1"/>
</dbReference>
<keyword evidence="3" id="KW-1185">Reference proteome</keyword>
<protein>
    <submittedName>
        <fullName evidence="2">Uncharacterized protein</fullName>
    </submittedName>
</protein>
<evidence type="ECO:0000313" key="2">
    <source>
        <dbReference type="EMBL" id="OHT05229.1"/>
    </source>
</evidence>
<sequence>MKNIIFILISISNIFVSWPAGVQAFDSFIEYFIRSVTAIAYSVADTPAIDNFGRASVVLAVKVTVWNEGSSWFVRSVVAVEVVVVDLGDSNFFPICEAAKCHFFEIHCFFISIPCFRQRPKWRSKGSNQRKEEKHREYIDLKLTIVKPFQNQIYQHDFFIAYEKVP</sequence>
<reference evidence="2" key="1">
    <citation type="submission" date="2016-10" db="EMBL/GenBank/DDBJ databases">
        <authorList>
            <person name="Benchimol M."/>
            <person name="Almeida L.G."/>
            <person name="Vasconcelos A.T."/>
            <person name="Perreira-Neves A."/>
            <person name="Rosa I.A."/>
            <person name="Tasca T."/>
            <person name="Bogo M.R."/>
            <person name="de Souza W."/>
        </authorList>
    </citation>
    <scope>NUCLEOTIDE SEQUENCE [LARGE SCALE GENOMIC DNA]</scope>
    <source>
        <strain evidence="2">K</strain>
    </source>
</reference>
<organism evidence="2 3">
    <name type="scientific">Tritrichomonas foetus</name>
    <dbReference type="NCBI Taxonomy" id="1144522"/>
    <lineage>
        <taxon>Eukaryota</taxon>
        <taxon>Metamonada</taxon>
        <taxon>Parabasalia</taxon>
        <taxon>Tritrichomonadida</taxon>
        <taxon>Tritrichomonadidae</taxon>
        <taxon>Tritrichomonas</taxon>
    </lineage>
</organism>
<feature type="signal peptide" evidence="1">
    <location>
        <begin position="1"/>
        <end position="24"/>
    </location>
</feature>
<evidence type="ECO:0000256" key="1">
    <source>
        <dbReference type="SAM" id="SignalP"/>
    </source>
</evidence>
<dbReference type="EMBL" id="MLAK01000765">
    <property type="protein sequence ID" value="OHT05229.1"/>
    <property type="molecule type" value="Genomic_DNA"/>
</dbReference>
<name>A0A1J4K723_9EUKA</name>
<gene>
    <name evidence="2" type="ORF">TRFO_27098</name>
</gene>
<dbReference type="Proteomes" id="UP000179807">
    <property type="component" value="Unassembled WGS sequence"/>
</dbReference>
<dbReference type="GeneID" id="94840035"/>
<accession>A0A1J4K723</accession>
<dbReference type="VEuPathDB" id="TrichDB:TRFO_27098"/>
<evidence type="ECO:0000313" key="3">
    <source>
        <dbReference type="Proteomes" id="UP000179807"/>
    </source>
</evidence>
<proteinExistence type="predicted"/>
<dbReference type="AlphaFoldDB" id="A0A1J4K723"/>
<feature type="chain" id="PRO_5013289370" evidence="1">
    <location>
        <begin position="25"/>
        <end position="166"/>
    </location>
</feature>
<keyword evidence="1" id="KW-0732">Signal</keyword>